<dbReference type="CDD" id="cd07134">
    <property type="entry name" value="ALDH_AlkH-like"/>
    <property type="match status" value="1"/>
</dbReference>
<feature type="domain" description="Aldehyde dehydrogenase" evidence="8">
    <location>
        <begin position="10"/>
        <end position="437"/>
    </location>
</feature>
<dbReference type="Proteomes" id="UP001207116">
    <property type="component" value="Unassembled WGS sequence"/>
</dbReference>
<dbReference type="PIRSF" id="PIRSF036492">
    <property type="entry name" value="ALDH"/>
    <property type="match status" value="1"/>
</dbReference>
<dbReference type="RefSeq" id="WP_266011698.1">
    <property type="nucleotide sequence ID" value="NZ_JAPFQP010000001.1"/>
</dbReference>
<evidence type="ECO:0000256" key="2">
    <source>
        <dbReference type="ARBA" id="ARBA00023002"/>
    </source>
</evidence>
<evidence type="ECO:0000256" key="5">
    <source>
        <dbReference type="PIRSR" id="PIRSR036492-1"/>
    </source>
</evidence>
<name>A0AAE3SMZ7_9FLAO</name>
<evidence type="ECO:0000256" key="6">
    <source>
        <dbReference type="PROSITE-ProRule" id="PRU10007"/>
    </source>
</evidence>
<proteinExistence type="inferred from homology"/>
<protein>
    <recommendedName>
        <fullName evidence="4">Aldehyde dehydrogenase</fullName>
    </recommendedName>
</protein>
<gene>
    <name evidence="9" type="ORF">OO016_06280</name>
</gene>
<dbReference type="GO" id="GO:0004029">
    <property type="term" value="F:aldehyde dehydrogenase (NAD+) activity"/>
    <property type="evidence" value="ECO:0007669"/>
    <property type="project" value="TreeGrafter"/>
</dbReference>
<dbReference type="InterPro" id="IPR016162">
    <property type="entry name" value="Ald_DH_N"/>
</dbReference>
<dbReference type="GO" id="GO:0006081">
    <property type="term" value="P:aldehyde metabolic process"/>
    <property type="evidence" value="ECO:0007669"/>
    <property type="project" value="InterPro"/>
</dbReference>
<evidence type="ECO:0000256" key="7">
    <source>
        <dbReference type="RuleBase" id="RU003345"/>
    </source>
</evidence>
<sequence length="469" mass="52679">MDITKNKFYALFERQQKNQFAVANTSFKTRIQKLNKLKKAVEETYREQILQAIYDDFKKPATETDLTEVYQIVGEIKFVRSRLRSWMGKQRVETPLTLTGSSSWVRYEPKGVCLIISPWNFPFNLTLGPLISAVAAGNTVIIKPSEMTPNSSRVMKQIIEAVFPENEVALLEGEVEVAQELLKLPFNHIFFTGSPKVGKLVMQAAAQNLSSVTLELGGKSPTIVDQSANLKTAARKIAWAKFMNAGQVCISPDYLLVQESVKEVFLSELQKQIRAMFTESPSQSDSYARIVNSRHLKRLMASLEEARGKGGEVVTPEQIETEDNYFPPTLVLNPPQDSTLMQEEIFGPILPVISYGKTEEAIAFINQKEKPLALYIYSKNRKTAKKIIQNTRAGATCINNSVVHYANHNLPFGGSNNSGIGKSHGFYGFKAFSNERAILKQHTPGAMELLFPPYTNLKKKLARLTIKWF</sequence>
<dbReference type="AlphaFoldDB" id="A0AAE3SMZ7"/>
<dbReference type="FunFam" id="3.40.309.10:FF:000003">
    <property type="entry name" value="Aldehyde dehydrogenase"/>
    <property type="match status" value="1"/>
</dbReference>
<reference evidence="9" key="1">
    <citation type="submission" date="2022-11" db="EMBL/GenBank/DDBJ databases">
        <title>The characterization of three novel Bacteroidetes species and genomic analysis of their roles in tidal elemental geochemical cycles.</title>
        <authorList>
            <person name="Ma K.-J."/>
        </authorList>
    </citation>
    <scope>NUCLEOTIDE SEQUENCE</scope>
    <source>
        <strain evidence="9">M415</strain>
    </source>
</reference>
<dbReference type="InterPro" id="IPR012394">
    <property type="entry name" value="Aldehyde_DH_NAD(P)"/>
</dbReference>
<dbReference type="PANTHER" id="PTHR43570">
    <property type="entry name" value="ALDEHYDE DEHYDROGENASE"/>
    <property type="match status" value="1"/>
</dbReference>
<dbReference type="GO" id="GO:0005737">
    <property type="term" value="C:cytoplasm"/>
    <property type="evidence" value="ECO:0007669"/>
    <property type="project" value="TreeGrafter"/>
</dbReference>
<feature type="active site" evidence="5">
    <location>
        <position position="249"/>
    </location>
</feature>
<evidence type="ECO:0000313" key="9">
    <source>
        <dbReference type="EMBL" id="MCX2719202.1"/>
    </source>
</evidence>
<comment type="similarity">
    <text evidence="1 4 7">Belongs to the aldehyde dehydrogenase family.</text>
</comment>
<dbReference type="EMBL" id="JAPFQP010000001">
    <property type="protein sequence ID" value="MCX2719202.1"/>
    <property type="molecule type" value="Genomic_DNA"/>
</dbReference>
<evidence type="ECO:0000256" key="3">
    <source>
        <dbReference type="ARBA" id="ARBA00023027"/>
    </source>
</evidence>
<dbReference type="PANTHER" id="PTHR43570:SF20">
    <property type="entry name" value="ALDEHYDE DEHYDROGENASE ALDX-RELATED"/>
    <property type="match status" value="1"/>
</dbReference>
<evidence type="ECO:0000313" key="10">
    <source>
        <dbReference type="Proteomes" id="UP001207116"/>
    </source>
</evidence>
<accession>A0AAE3SMZ7</accession>
<dbReference type="PROSITE" id="PS00687">
    <property type="entry name" value="ALDEHYDE_DEHYDR_GLU"/>
    <property type="match status" value="1"/>
</dbReference>
<dbReference type="InterPro" id="IPR016161">
    <property type="entry name" value="Ald_DH/histidinol_DH"/>
</dbReference>
<dbReference type="SUPFAM" id="SSF53720">
    <property type="entry name" value="ALDH-like"/>
    <property type="match status" value="1"/>
</dbReference>
<comment type="caution">
    <text evidence="9">The sequence shown here is derived from an EMBL/GenBank/DDBJ whole genome shotgun (WGS) entry which is preliminary data.</text>
</comment>
<keyword evidence="3" id="KW-0520">NAD</keyword>
<dbReference type="InterPro" id="IPR029510">
    <property type="entry name" value="Ald_DH_CS_GLU"/>
</dbReference>
<feature type="active site" evidence="5 6">
    <location>
        <position position="215"/>
    </location>
</feature>
<keyword evidence="2 4" id="KW-0560">Oxidoreductase</keyword>
<dbReference type="FunFam" id="3.40.605.10:FF:000004">
    <property type="entry name" value="Aldehyde dehydrogenase"/>
    <property type="match status" value="1"/>
</dbReference>
<dbReference type="InterPro" id="IPR015590">
    <property type="entry name" value="Aldehyde_DH_dom"/>
</dbReference>
<organism evidence="9 10">
    <name type="scientific">Lentiprolixibacter aurantiacus</name>
    <dbReference type="NCBI Taxonomy" id="2993939"/>
    <lineage>
        <taxon>Bacteria</taxon>
        <taxon>Pseudomonadati</taxon>
        <taxon>Bacteroidota</taxon>
        <taxon>Flavobacteriia</taxon>
        <taxon>Flavobacteriales</taxon>
        <taxon>Flavobacteriaceae</taxon>
        <taxon>Lentiprolixibacter</taxon>
    </lineage>
</organism>
<dbReference type="Pfam" id="PF00171">
    <property type="entry name" value="Aldedh"/>
    <property type="match status" value="1"/>
</dbReference>
<evidence type="ECO:0000256" key="4">
    <source>
        <dbReference type="PIRNR" id="PIRNR036492"/>
    </source>
</evidence>
<evidence type="ECO:0000259" key="8">
    <source>
        <dbReference type="Pfam" id="PF00171"/>
    </source>
</evidence>
<keyword evidence="10" id="KW-1185">Reference proteome</keyword>
<dbReference type="Gene3D" id="3.40.605.10">
    <property type="entry name" value="Aldehyde Dehydrogenase, Chain A, domain 1"/>
    <property type="match status" value="1"/>
</dbReference>
<evidence type="ECO:0000256" key="1">
    <source>
        <dbReference type="ARBA" id="ARBA00009986"/>
    </source>
</evidence>
<dbReference type="Gene3D" id="3.40.309.10">
    <property type="entry name" value="Aldehyde Dehydrogenase, Chain A, domain 2"/>
    <property type="match status" value="1"/>
</dbReference>
<dbReference type="InterPro" id="IPR016163">
    <property type="entry name" value="Ald_DH_C"/>
</dbReference>